<name>A0A4S3PY37_9BACI</name>
<evidence type="ECO:0000313" key="2">
    <source>
        <dbReference type="EMBL" id="THE14495.1"/>
    </source>
</evidence>
<dbReference type="STRING" id="1033734.GCA_000285535_00663"/>
<dbReference type="OrthoDB" id="2476294at2"/>
<gene>
    <name evidence="2" type="ORF">E1I69_04275</name>
</gene>
<proteinExistence type="predicted"/>
<dbReference type="AlphaFoldDB" id="A0A4S3PY37"/>
<dbReference type="EMBL" id="SLUB01000004">
    <property type="protein sequence ID" value="THE14495.1"/>
    <property type="molecule type" value="Genomic_DNA"/>
</dbReference>
<reference evidence="2 3" key="1">
    <citation type="journal article" date="2019" name="Indoor Air">
        <title>Impacts of indoor surface finishes on bacterial viability.</title>
        <authorList>
            <person name="Hu J."/>
            <person name="Maamar S.B."/>
            <person name="Glawe A.J."/>
            <person name="Gottel N."/>
            <person name="Gilbert J.A."/>
            <person name="Hartmann E.M."/>
        </authorList>
    </citation>
    <scope>NUCLEOTIDE SEQUENCE [LARGE SCALE GENOMIC DNA]</scope>
    <source>
        <strain evidence="2 3">AF060A6</strain>
    </source>
</reference>
<comment type="caution">
    <text evidence="2">The sequence shown here is derived from an EMBL/GenBank/DDBJ whole genome shotgun (WGS) entry which is preliminary data.</text>
</comment>
<dbReference type="Proteomes" id="UP000306477">
    <property type="component" value="Unassembled WGS sequence"/>
</dbReference>
<evidence type="ECO:0000313" key="3">
    <source>
        <dbReference type="Proteomes" id="UP000306477"/>
    </source>
</evidence>
<evidence type="ECO:0000256" key="1">
    <source>
        <dbReference type="SAM" id="MobiDB-lite"/>
    </source>
</evidence>
<feature type="compositionally biased region" description="Basic and acidic residues" evidence="1">
    <location>
        <begin position="80"/>
        <end position="91"/>
    </location>
</feature>
<protein>
    <recommendedName>
        <fullName evidence="4">RNA polymerase subunit sigma</fullName>
    </recommendedName>
</protein>
<sequence length="101" mass="11537">MSLKLVELQVAIPRTQDAGKVQEQVINRGQHMQDKITAENEKLEKRNRAKVNENNKSENAQIHKDASSNSFSKQPSNKTKHAEQEEKEQHPYKGNFIDIVG</sequence>
<accession>A0A4S3PY37</accession>
<organism evidence="2 3">
    <name type="scientific">Bacillus timonensis</name>
    <dbReference type="NCBI Taxonomy" id="1033734"/>
    <lineage>
        <taxon>Bacteria</taxon>
        <taxon>Bacillati</taxon>
        <taxon>Bacillota</taxon>
        <taxon>Bacilli</taxon>
        <taxon>Bacillales</taxon>
        <taxon>Bacillaceae</taxon>
        <taxon>Bacillus</taxon>
    </lineage>
</organism>
<keyword evidence="3" id="KW-1185">Reference proteome</keyword>
<evidence type="ECO:0008006" key="4">
    <source>
        <dbReference type="Google" id="ProtNLM"/>
    </source>
</evidence>
<feature type="region of interest" description="Disordered" evidence="1">
    <location>
        <begin position="26"/>
        <end position="101"/>
    </location>
</feature>
<dbReference type="RefSeq" id="WP_136378365.1">
    <property type="nucleotide sequence ID" value="NZ_SLUB01000004.1"/>
</dbReference>
<feature type="compositionally biased region" description="Basic and acidic residues" evidence="1">
    <location>
        <begin position="31"/>
        <end position="66"/>
    </location>
</feature>
<feature type="compositionally biased region" description="Polar residues" evidence="1">
    <location>
        <begin position="67"/>
        <end position="77"/>
    </location>
</feature>